<proteinExistence type="inferred from homology"/>
<gene>
    <name evidence="7" type="ORF">Fcan01_21215</name>
</gene>
<comment type="subcellular location">
    <subcellularLocation>
        <location evidence="1">Secreted</location>
    </subcellularLocation>
</comment>
<keyword evidence="3" id="KW-0964">Secreted</keyword>
<dbReference type="PROSITE" id="PS51257">
    <property type="entry name" value="PROKAR_LIPOPROTEIN"/>
    <property type="match status" value="1"/>
</dbReference>
<dbReference type="GO" id="GO:0016298">
    <property type="term" value="F:lipase activity"/>
    <property type="evidence" value="ECO:0007669"/>
    <property type="project" value="InterPro"/>
</dbReference>
<dbReference type="Gene3D" id="3.40.50.1820">
    <property type="entry name" value="alpha/beta hydrolase"/>
    <property type="match status" value="1"/>
</dbReference>
<evidence type="ECO:0000256" key="1">
    <source>
        <dbReference type="ARBA" id="ARBA00004613"/>
    </source>
</evidence>
<dbReference type="Proteomes" id="UP000198287">
    <property type="component" value="Unassembled WGS sequence"/>
</dbReference>
<evidence type="ECO:0000256" key="3">
    <source>
        <dbReference type="ARBA" id="ARBA00022525"/>
    </source>
</evidence>
<dbReference type="SUPFAM" id="SSF53474">
    <property type="entry name" value="alpha/beta-Hydrolases"/>
    <property type="match status" value="1"/>
</dbReference>
<dbReference type="OrthoDB" id="199913at2759"/>
<evidence type="ECO:0000313" key="8">
    <source>
        <dbReference type="Proteomes" id="UP000198287"/>
    </source>
</evidence>
<dbReference type="PANTHER" id="PTHR11610">
    <property type="entry name" value="LIPASE"/>
    <property type="match status" value="1"/>
</dbReference>
<dbReference type="InterPro" id="IPR000734">
    <property type="entry name" value="TAG_lipase"/>
</dbReference>
<evidence type="ECO:0000256" key="4">
    <source>
        <dbReference type="RuleBase" id="RU004262"/>
    </source>
</evidence>
<dbReference type="InterPro" id="IPR029058">
    <property type="entry name" value="AB_hydrolase_fold"/>
</dbReference>
<dbReference type="GO" id="GO:0016042">
    <property type="term" value="P:lipid catabolic process"/>
    <property type="evidence" value="ECO:0007669"/>
    <property type="project" value="TreeGrafter"/>
</dbReference>
<comment type="caution">
    <text evidence="7">The sequence shown here is derived from an EMBL/GenBank/DDBJ whole genome shotgun (WGS) entry which is preliminary data.</text>
</comment>
<evidence type="ECO:0000256" key="5">
    <source>
        <dbReference type="SAM" id="SignalP"/>
    </source>
</evidence>
<dbReference type="EMBL" id="LNIX01000020">
    <property type="protein sequence ID" value="OXA44057.1"/>
    <property type="molecule type" value="Genomic_DNA"/>
</dbReference>
<evidence type="ECO:0000256" key="2">
    <source>
        <dbReference type="ARBA" id="ARBA00010701"/>
    </source>
</evidence>
<protein>
    <submittedName>
        <fullName evidence="7">Pancreatic triacylglycerol lipase</fullName>
    </submittedName>
</protein>
<sequence length="316" mass="34140">MAKFHLYLASTLFLACMAIAQTTLAPELLPSTDVNLIRFVYYPTTNNPFEIVYNDSDSLEASNLIPNVFQMLAFLSKPGTKNVIIVDWGALSGGDTGLLDLSALLATTMYPIVLLNVPPVGKRVAEFIQFLSLKKGISQSQVWIIGHSLGSHIGGCAGSSSKTLYNQTINRITGLDPAGPLYYLSLSDSDMIYKTNAGWVDIYHTGRGGLGDSRTNSGNIDVFVNGGSSQPGCANLSPSDPLRTCDHYYSWKYFNDTMTSTNLVGCPCLPTLLFPTCFCQNNCSAIGTCPNAAPMGYNAVYGTNGYLFSIDTNTYQ</sequence>
<dbReference type="OMA" id="EYLHDSH"/>
<keyword evidence="8" id="KW-1185">Reference proteome</keyword>
<dbReference type="STRING" id="158441.A0A226DH83"/>
<organism evidence="7 8">
    <name type="scientific">Folsomia candida</name>
    <name type="common">Springtail</name>
    <dbReference type="NCBI Taxonomy" id="158441"/>
    <lineage>
        <taxon>Eukaryota</taxon>
        <taxon>Metazoa</taxon>
        <taxon>Ecdysozoa</taxon>
        <taxon>Arthropoda</taxon>
        <taxon>Hexapoda</taxon>
        <taxon>Collembola</taxon>
        <taxon>Entomobryomorpha</taxon>
        <taxon>Isotomoidea</taxon>
        <taxon>Isotomidae</taxon>
        <taxon>Proisotominae</taxon>
        <taxon>Folsomia</taxon>
    </lineage>
</organism>
<dbReference type="InterPro" id="IPR013818">
    <property type="entry name" value="Lipase"/>
</dbReference>
<dbReference type="Pfam" id="PF00151">
    <property type="entry name" value="Lipase"/>
    <property type="match status" value="1"/>
</dbReference>
<accession>A0A226DH83</accession>
<evidence type="ECO:0000313" key="7">
    <source>
        <dbReference type="EMBL" id="OXA44057.1"/>
    </source>
</evidence>
<dbReference type="GO" id="GO:0005615">
    <property type="term" value="C:extracellular space"/>
    <property type="evidence" value="ECO:0007669"/>
    <property type="project" value="TreeGrafter"/>
</dbReference>
<name>A0A226DH83_FOLCA</name>
<dbReference type="AlphaFoldDB" id="A0A226DH83"/>
<feature type="chain" id="PRO_5012398137" evidence="5">
    <location>
        <begin position="21"/>
        <end position="316"/>
    </location>
</feature>
<reference evidence="7 8" key="1">
    <citation type="submission" date="2015-12" db="EMBL/GenBank/DDBJ databases">
        <title>The genome of Folsomia candida.</title>
        <authorList>
            <person name="Faddeeva A."/>
            <person name="Derks M.F."/>
            <person name="Anvar Y."/>
            <person name="Smit S."/>
            <person name="Van Straalen N."/>
            <person name="Roelofs D."/>
        </authorList>
    </citation>
    <scope>NUCLEOTIDE SEQUENCE [LARGE SCALE GENOMIC DNA]</scope>
    <source>
        <strain evidence="7 8">VU population</strain>
        <tissue evidence="7">Whole body</tissue>
    </source>
</reference>
<evidence type="ECO:0000259" key="6">
    <source>
        <dbReference type="Pfam" id="PF00151"/>
    </source>
</evidence>
<dbReference type="PRINTS" id="PR00821">
    <property type="entry name" value="TAGLIPASE"/>
</dbReference>
<feature type="domain" description="Lipase" evidence="6">
    <location>
        <begin position="75"/>
        <end position="289"/>
    </location>
</feature>
<feature type="signal peptide" evidence="5">
    <location>
        <begin position="1"/>
        <end position="20"/>
    </location>
</feature>
<comment type="similarity">
    <text evidence="2 4">Belongs to the AB hydrolase superfamily. Lipase family.</text>
</comment>
<keyword evidence="5" id="KW-0732">Signal</keyword>